<dbReference type="Proteomes" id="UP000678393">
    <property type="component" value="Unassembled WGS sequence"/>
</dbReference>
<evidence type="ECO:0000313" key="3">
    <source>
        <dbReference type="Proteomes" id="UP000678393"/>
    </source>
</evidence>
<gene>
    <name evidence="2" type="ORF">CUNI_LOCUS22177</name>
</gene>
<protein>
    <recommendedName>
        <fullName evidence="1">Protein kinase domain-containing protein</fullName>
    </recommendedName>
</protein>
<dbReference type="GO" id="GO:0005524">
    <property type="term" value="F:ATP binding"/>
    <property type="evidence" value="ECO:0007669"/>
    <property type="project" value="InterPro"/>
</dbReference>
<name>A0A8S4A478_9EUPU</name>
<dbReference type="InterPro" id="IPR011009">
    <property type="entry name" value="Kinase-like_dom_sf"/>
</dbReference>
<keyword evidence="3" id="KW-1185">Reference proteome</keyword>
<dbReference type="InterPro" id="IPR051681">
    <property type="entry name" value="Ser/Thr_Kinases-Pseudokinases"/>
</dbReference>
<accession>A0A8S4A478</accession>
<comment type="caution">
    <text evidence="2">The sequence shown here is derived from an EMBL/GenBank/DDBJ whole genome shotgun (WGS) entry which is preliminary data.</text>
</comment>
<dbReference type="AlphaFoldDB" id="A0A8S4A478"/>
<dbReference type="PROSITE" id="PS00108">
    <property type="entry name" value="PROTEIN_KINASE_ST"/>
    <property type="match status" value="1"/>
</dbReference>
<evidence type="ECO:0000259" key="1">
    <source>
        <dbReference type="PROSITE" id="PS50011"/>
    </source>
</evidence>
<organism evidence="2 3">
    <name type="scientific">Candidula unifasciata</name>
    <dbReference type="NCBI Taxonomy" id="100452"/>
    <lineage>
        <taxon>Eukaryota</taxon>
        <taxon>Metazoa</taxon>
        <taxon>Spiralia</taxon>
        <taxon>Lophotrochozoa</taxon>
        <taxon>Mollusca</taxon>
        <taxon>Gastropoda</taxon>
        <taxon>Heterobranchia</taxon>
        <taxon>Euthyneura</taxon>
        <taxon>Panpulmonata</taxon>
        <taxon>Eupulmonata</taxon>
        <taxon>Stylommatophora</taxon>
        <taxon>Helicina</taxon>
        <taxon>Helicoidea</taxon>
        <taxon>Geomitridae</taxon>
        <taxon>Candidula</taxon>
    </lineage>
</organism>
<dbReference type="PROSITE" id="PS50011">
    <property type="entry name" value="PROTEIN_KINASE_DOM"/>
    <property type="match status" value="1"/>
</dbReference>
<dbReference type="SMART" id="SM00220">
    <property type="entry name" value="S_TKc"/>
    <property type="match status" value="1"/>
</dbReference>
<dbReference type="GO" id="GO:0004674">
    <property type="term" value="F:protein serine/threonine kinase activity"/>
    <property type="evidence" value="ECO:0007669"/>
    <property type="project" value="TreeGrafter"/>
</dbReference>
<dbReference type="InterPro" id="IPR008271">
    <property type="entry name" value="Ser/Thr_kinase_AS"/>
</dbReference>
<proteinExistence type="predicted"/>
<dbReference type="Gene3D" id="1.10.510.10">
    <property type="entry name" value="Transferase(Phosphotransferase) domain 1"/>
    <property type="match status" value="1"/>
</dbReference>
<dbReference type="OrthoDB" id="6068455at2759"/>
<dbReference type="InterPro" id="IPR000719">
    <property type="entry name" value="Prot_kinase_dom"/>
</dbReference>
<evidence type="ECO:0000313" key="2">
    <source>
        <dbReference type="EMBL" id="CAG5136619.1"/>
    </source>
</evidence>
<dbReference type="SUPFAM" id="SSF56112">
    <property type="entry name" value="Protein kinase-like (PK-like)"/>
    <property type="match status" value="1"/>
</dbReference>
<sequence>MAQSILKSPKVLDFCIDFFISSRLIPEAILDTKINGDIVLASLRDQPNWKFIVKTFTLIRQDRLERNLDVFYREVQFMQSLDHPYLAKCIYAATCPIYLSICMKYYTRGTLARCLGPMGVDMSELCVIQVACALRYLHKNNLVHFDVKLDNIFLDEEYNAILGDFGLAVEMEPHEKTLARRYIGGTTGYLAPECVAASPDVQLDPYKIDSYSLGVVLWCMVFEREADEKIDYYFETRKQRDLLPNIRDMLLRLLQPDPAKRVTAEDFLRRVRRDSVYRSVIDSN</sequence>
<feature type="domain" description="Protein kinase" evidence="1">
    <location>
        <begin position="24"/>
        <end position="277"/>
    </location>
</feature>
<dbReference type="EMBL" id="CAJHNH020008547">
    <property type="protein sequence ID" value="CAG5136619.1"/>
    <property type="molecule type" value="Genomic_DNA"/>
</dbReference>
<dbReference type="CDD" id="cd00180">
    <property type="entry name" value="PKc"/>
    <property type="match status" value="1"/>
</dbReference>
<dbReference type="Pfam" id="PF00069">
    <property type="entry name" value="Pkinase"/>
    <property type="match status" value="1"/>
</dbReference>
<reference evidence="2" key="1">
    <citation type="submission" date="2021-04" db="EMBL/GenBank/DDBJ databases">
        <authorList>
            <consortium name="Molecular Ecology Group"/>
        </authorList>
    </citation>
    <scope>NUCLEOTIDE SEQUENCE</scope>
</reference>
<dbReference type="PANTHER" id="PTHR44329">
    <property type="entry name" value="SERINE/THREONINE-PROTEIN KINASE TNNI3K-RELATED"/>
    <property type="match status" value="1"/>
</dbReference>